<reference evidence="2 3" key="1">
    <citation type="submission" date="2019-02" db="EMBL/GenBank/DDBJ databases">
        <title>Bacterial novel species Emticicia sp. 17J42-9 isolated from soil.</title>
        <authorList>
            <person name="Jung H.-Y."/>
        </authorList>
    </citation>
    <scope>NUCLEOTIDE SEQUENCE [LARGE SCALE GENOMIC DNA]</scope>
    <source>
        <strain evidence="2 3">17J42-9</strain>
    </source>
</reference>
<name>A0A4Q5M4N6_9BACT</name>
<dbReference type="InterPro" id="IPR040756">
    <property type="entry name" value="Peptidase_M61_N"/>
</dbReference>
<gene>
    <name evidence="2" type="ORF">EWM59_02770</name>
</gene>
<comment type="caution">
    <text evidence="2">The sequence shown here is derived from an EMBL/GenBank/DDBJ whole genome shotgun (WGS) entry which is preliminary data.</text>
</comment>
<keyword evidence="3" id="KW-1185">Reference proteome</keyword>
<dbReference type="Pfam" id="PF17899">
    <property type="entry name" value="Peptidase_M61_N"/>
    <property type="match status" value="1"/>
</dbReference>
<dbReference type="SUPFAM" id="SSF55486">
    <property type="entry name" value="Metalloproteases ('zincins'), catalytic domain"/>
    <property type="match status" value="1"/>
</dbReference>
<accession>A0A4Q5M4N6</accession>
<evidence type="ECO:0000259" key="1">
    <source>
        <dbReference type="PROSITE" id="PS50106"/>
    </source>
</evidence>
<sequence>MNEPWTHYFEVTMTLSNIQKTKELTRKEYVDFKMPVWTPGSYLVREYAKNVEGFEANAGAKKVKADKINKNTWRVYSAGADEIKISYKVYAYELSVRTSYLDDSHGYLNGASMFMYVPQLAKFPSKITINPYKDWNSISTGLKKVVNAENTFYAPDYDMIVDSPIEIGTHKVLNFEIQNIPHSVAMYSNGPLEYNEEKVIDAYKKVTQAASTVVGEHPCKDYTFIIHHLPGIGGGLEHLNSTTCQTSPFAYTSDTGFKGFMGLIAHEYFHLWNVKRIRPIALGPFDYDNENYTHMLWVAEGFTSFYQENILLRAGILTPEEYKSKVAASISGIENQPGQKVQSVAEASWDAWIKYYRPNENSQNSTISYYNKGGVIGSLLNLYIIGETKGKKSLDDVFKYLWAEYYKKQGRGYKDDEFQAACEKVAGKSLESFFQKYVWNTDAIDYDTYFNYVGVKLVKEYDTKTPFLGANIVNNKITTVLKGTSAYAGGLNVNDEILEIDGIKYPVGSSYISGKQIGETIKVKVKRFGREFTYDLKLMPNPSARIKLERVENISAEQEELYKKWLFIK</sequence>
<evidence type="ECO:0000313" key="3">
    <source>
        <dbReference type="Proteomes" id="UP000293162"/>
    </source>
</evidence>
<dbReference type="EMBL" id="SEWF01000003">
    <property type="protein sequence ID" value="RYU97321.1"/>
    <property type="molecule type" value="Genomic_DNA"/>
</dbReference>
<dbReference type="InterPro" id="IPR024191">
    <property type="entry name" value="Peptidase_M61"/>
</dbReference>
<dbReference type="InterPro" id="IPR027268">
    <property type="entry name" value="Peptidase_M4/M1_CTD_sf"/>
</dbReference>
<dbReference type="SUPFAM" id="SSF50156">
    <property type="entry name" value="PDZ domain-like"/>
    <property type="match status" value="1"/>
</dbReference>
<dbReference type="Proteomes" id="UP000293162">
    <property type="component" value="Unassembled WGS sequence"/>
</dbReference>
<dbReference type="InterPro" id="IPR036034">
    <property type="entry name" value="PDZ_sf"/>
</dbReference>
<dbReference type="InterPro" id="IPR007963">
    <property type="entry name" value="Peptidase_M61_catalytic"/>
</dbReference>
<dbReference type="AlphaFoldDB" id="A0A4Q5M4N6"/>
<dbReference type="Gene3D" id="2.60.40.3650">
    <property type="match status" value="1"/>
</dbReference>
<dbReference type="PIRSF" id="PIRSF016493">
    <property type="entry name" value="Glycyl_aminpptds"/>
    <property type="match status" value="1"/>
</dbReference>
<dbReference type="PROSITE" id="PS50106">
    <property type="entry name" value="PDZ"/>
    <property type="match status" value="1"/>
</dbReference>
<dbReference type="Gene3D" id="1.10.390.10">
    <property type="entry name" value="Neutral Protease Domain 2"/>
    <property type="match status" value="1"/>
</dbReference>
<dbReference type="Pfam" id="PF05299">
    <property type="entry name" value="Peptidase_M61"/>
    <property type="match status" value="1"/>
</dbReference>
<dbReference type="InterPro" id="IPR001478">
    <property type="entry name" value="PDZ"/>
</dbReference>
<organism evidence="2 3">
    <name type="scientific">Emticicia agri</name>
    <dbReference type="NCBI Taxonomy" id="2492393"/>
    <lineage>
        <taxon>Bacteria</taxon>
        <taxon>Pseudomonadati</taxon>
        <taxon>Bacteroidota</taxon>
        <taxon>Cytophagia</taxon>
        <taxon>Cytophagales</taxon>
        <taxon>Leadbetterellaceae</taxon>
        <taxon>Emticicia</taxon>
    </lineage>
</organism>
<dbReference type="SMART" id="SM00228">
    <property type="entry name" value="PDZ"/>
    <property type="match status" value="1"/>
</dbReference>
<evidence type="ECO:0000313" key="2">
    <source>
        <dbReference type="EMBL" id="RYU97321.1"/>
    </source>
</evidence>
<dbReference type="Gene3D" id="2.30.42.10">
    <property type="match status" value="1"/>
</dbReference>
<dbReference type="OrthoDB" id="9778516at2"/>
<proteinExistence type="predicted"/>
<protein>
    <submittedName>
        <fullName evidence="2">M61 family peptidase</fullName>
    </submittedName>
</protein>
<feature type="domain" description="PDZ" evidence="1">
    <location>
        <begin position="454"/>
        <end position="502"/>
    </location>
</feature>